<comment type="caution">
    <text evidence="2">The sequence shown here is derived from an EMBL/GenBank/DDBJ whole genome shotgun (WGS) entry which is preliminary data.</text>
</comment>
<evidence type="ECO:0000313" key="2">
    <source>
        <dbReference type="EMBL" id="MBB5511508.1"/>
    </source>
</evidence>
<feature type="transmembrane region" description="Helical" evidence="1">
    <location>
        <begin position="6"/>
        <end position="33"/>
    </location>
</feature>
<organism evidence="2 3">
    <name type="scientific">Neomicrococcus aestuarii</name>
    <dbReference type="NCBI Taxonomy" id="556325"/>
    <lineage>
        <taxon>Bacteria</taxon>
        <taxon>Bacillati</taxon>
        <taxon>Actinomycetota</taxon>
        <taxon>Actinomycetes</taxon>
        <taxon>Micrococcales</taxon>
        <taxon>Micrococcaceae</taxon>
        <taxon>Neomicrococcus</taxon>
    </lineage>
</organism>
<keyword evidence="1" id="KW-1133">Transmembrane helix</keyword>
<evidence type="ECO:0000256" key="1">
    <source>
        <dbReference type="SAM" id="Phobius"/>
    </source>
</evidence>
<name>A0A7W8TRN0_9MICC</name>
<keyword evidence="1" id="KW-0472">Membrane</keyword>
<proteinExistence type="predicted"/>
<gene>
    <name evidence="2" type="ORF">HD598_000195</name>
</gene>
<dbReference type="Proteomes" id="UP000580797">
    <property type="component" value="Unassembled WGS sequence"/>
</dbReference>
<protein>
    <submittedName>
        <fullName evidence="2">Uncharacterized protein</fullName>
    </submittedName>
</protein>
<sequence length="46" mass="5066">MFSIEPIIWVLGIITVIAVVIVATATILIVSLVRNYQSTASNPYKF</sequence>
<dbReference type="RefSeq" id="WP_183663168.1">
    <property type="nucleotide sequence ID" value="NZ_BAAARH010000009.1"/>
</dbReference>
<evidence type="ECO:0000313" key="3">
    <source>
        <dbReference type="Proteomes" id="UP000580797"/>
    </source>
</evidence>
<dbReference type="AlphaFoldDB" id="A0A7W8TRN0"/>
<keyword evidence="1" id="KW-0812">Transmembrane</keyword>
<reference evidence="2 3" key="1">
    <citation type="submission" date="2020-08" db="EMBL/GenBank/DDBJ databases">
        <title>Sequencing the genomes of 1000 actinobacteria strains.</title>
        <authorList>
            <person name="Klenk H.-P."/>
        </authorList>
    </citation>
    <scope>NUCLEOTIDE SEQUENCE [LARGE SCALE GENOMIC DNA]</scope>
    <source>
        <strain evidence="2 3">DSM 105783</strain>
    </source>
</reference>
<dbReference type="EMBL" id="JACHDR010000001">
    <property type="protein sequence ID" value="MBB5511508.1"/>
    <property type="molecule type" value="Genomic_DNA"/>
</dbReference>
<accession>A0A7W8TRN0</accession>